<accession>A0ABN9A677</accession>
<sequence length="312" mass="35425">MEYISAESHKSNLIKLYRWQTKAKKEQGLGDRRRIAQRQLRKGRRCGGSAAGRRLGSPKENQPPVAVTAPGPQLRLACRLQSLSAGYRHARELWWRCIRSQLGVKEVCIQLSLSWRCCSPATGRQGGGFLGSQLAEDGALEASKEEWNFVAECRRKGIPQAEYCKNGFVDTSVRLLERLKGALSLCRERFPRRETNGAVSLCLNFPAITGREFPDFLKEQTHLKEWHMSNTLIQIIPKYIELFQAMRILDLPKNQISRLPAEISCLKNLKELNMSFNRPKSIPPELGDCENLEKLDCSGNLELTELPFELSK</sequence>
<dbReference type="PANTHER" id="PTHR48051:SF16">
    <property type="entry name" value="LEUCINE-RICH REPEAT-CONTAINING PROTEIN 2"/>
    <property type="match status" value="1"/>
</dbReference>
<keyword evidence="1" id="KW-0433">Leucine-rich repeat</keyword>
<gene>
    <name evidence="4" type="ORF">MRATA1EN1_LOCUS29394</name>
</gene>
<evidence type="ECO:0000256" key="1">
    <source>
        <dbReference type="ARBA" id="ARBA00022614"/>
    </source>
</evidence>
<dbReference type="EMBL" id="OX460343">
    <property type="protein sequence ID" value="CAI9180432.1"/>
    <property type="molecule type" value="Genomic_DNA"/>
</dbReference>
<keyword evidence="5" id="KW-1185">Reference proteome</keyword>
<evidence type="ECO:0000256" key="2">
    <source>
        <dbReference type="ARBA" id="ARBA00022737"/>
    </source>
</evidence>
<dbReference type="Gene3D" id="3.80.10.10">
    <property type="entry name" value="Ribonuclease Inhibitor"/>
    <property type="match status" value="1"/>
</dbReference>
<name>A0ABN9A677_RANTA</name>
<reference evidence="4" key="1">
    <citation type="submission" date="2023-04" db="EMBL/GenBank/DDBJ databases">
        <authorList>
            <consortium name="ELIXIR-Norway"/>
        </authorList>
    </citation>
    <scope>NUCLEOTIDE SEQUENCE [LARGE SCALE GENOMIC DNA]</scope>
</reference>
<organism evidence="4 5">
    <name type="scientific">Rangifer tarandus platyrhynchus</name>
    <name type="common">Svalbard reindeer</name>
    <dbReference type="NCBI Taxonomy" id="3082113"/>
    <lineage>
        <taxon>Eukaryota</taxon>
        <taxon>Metazoa</taxon>
        <taxon>Chordata</taxon>
        <taxon>Craniata</taxon>
        <taxon>Vertebrata</taxon>
        <taxon>Euteleostomi</taxon>
        <taxon>Mammalia</taxon>
        <taxon>Eutheria</taxon>
        <taxon>Laurasiatheria</taxon>
        <taxon>Artiodactyla</taxon>
        <taxon>Ruminantia</taxon>
        <taxon>Pecora</taxon>
        <taxon>Cervidae</taxon>
        <taxon>Odocoileinae</taxon>
        <taxon>Rangifer</taxon>
    </lineage>
</organism>
<dbReference type="SUPFAM" id="SSF52058">
    <property type="entry name" value="L domain-like"/>
    <property type="match status" value="1"/>
</dbReference>
<feature type="region of interest" description="Disordered" evidence="3">
    <location>
        <begin position="41"/>
        <end position="66"/>
    </location>
</feature>
<evidence type="ECO:0000313" key="5">
    <source>
        <dbReference type="Proteomes" id="UP001176941"/>
    </source>
</evidence>
<dbReference type="Proteomes" id="UP001176941">
    <property type="component" value="Chromosome X"/>
</dbReference>
<dbReference type="PANTHER" id="PTHR48051">
    <property type="match status" value="1"/>
</dbReference>
<keyword evidence="2" id="KW-0677">Repeat</keyword>
<evidence type="ECO:0008006" key="6">
    <source>
        <dbReference type="Google" id="ProtNLM"/>
    </source>
</evidence>
<protein>
    <recommendedName>
        <fullName evidence="6">Leucine rich repeat containing 2</fullName>
    </recommendedName>
</protein>
<proteinExistence type="predicted"/>
<evidence type="ECO:0000313" key="4">
    <source>
        <dbReference type="EMBL" id="CAI9180432.1"/>
    </source>
</evidence>
<dbReference type="InterPro" id="IPR050216">
    <property type="entry name" value="LRR_domain-containing"/>
</dbReference>
<evidence type="ECO:0000256" key="3">
    <source>
        <dbReference type="SAM" id="MobiDB-lite"/>
    </source>
</evidence>
<dbReference type="InterPro" id="IPR032675">
    <property type="entry name" value="LRR_dom_sf"/>
</dbReference>